<evidence type="ECO:0000313" key="2">
    <source>
        <dbReference type="Proteomes" id="UP000295433"/>
    </source>
</evidence>
<dbReference type="EMBL" id="SMBY01000012">
    <property type="protein sequence ID" value="TCV04036.1"/>
    <property type="molecule type" value="Genomic_DNA"/>
</dbReference>
<proteinExistence type="predicted"/>
<sequence>MIRRHYAVCIIGYFTHFRVVSGGTGLDSDTALTEVSHEKRYSPELF</sequence>
<dbReference type="Proteomes" id="UP000295433">
    <property type="component" value="Unassembled WGS sequence"/>
</dbReference>
<dbReference type="AlphaFoldDB" id="A0A4R3VF41"/>
<organism evidence="1 2">
    <name type="scientific">Samsonia erythrinae</name>
    <dbReference type="NCBI Taxonomy" id="160434"/>
    <lineage>
        <taxon>Bacteria</taxon>
        <taxon>Pseudomonadati</taxon>
        <taxon>Pseudomonadota</taxon>
        <taxon>Gammaproteobacteria</taxon>
        <taxon>Enterobacterales</taxon>
        <taxon>Pectobacteriaceae</taxon>
        <taxon>Samsonia</taxon>
    </lineage>
</organism>
<comment type="caution">
    <text evidence="1">The sequence shown here is derived from an EMBL/GenBank/DDBJ whole genome shotgun (WGS) entry which is preliminary data.</text>
</comment>
<keyword evidence="2" id="KW-1185">Reference proteome</keyword>
<gene>
    <name evidence="1" type="ORF">EDC54_11217</name>
</gene>
<reference evidence="1 2" key="1">
    <citation type="submission" date="2019-03" db="EMBL/GenBank/DDBJ databases">
        <title>Genomic Encyclopedia of Type Strains, Phase IV (KMG-IV): sequencing the most valuable type-strain genomes for metagenomic binning, comparative biology and taxonomic classification.</title>
        <authorList>
            <person name="Goeker M."/>
        </authorList>
    </citation>
    <scope>NUCLEOTIDE SEQUENCE [LARGE SCALE GENOMIC DNA]</scope>
    <source>
        <strain evidence="1 2">DSM 16730</strain>
    </source>
</reference>
<protein>
    <submittedName>
        <fullName evidence="1">Uncharacterized protein</fullName>
    </submittedName>
</protein>
<evidence type="ECO:0000313" key="1">
    <source>
        <dbReference type="EMBL" id="TCV04036.1"/>
    </source>
</evidence>
<name>A0A4R3VF41_9GAMM</name>
<accession>A0A4R3VF41</accession>